<keyword evidence="2" id="KW-1185">Reference proteome</keyword>
<name>A0A8R1ELK6_CAEJA</name>
<evidence type="ECO:0000313" key="2">
    <source>
        <dbReference type="Proteomes" id="UP000005237"/>
    </source>
</evidence>
<dbReference type="EnsemblMetazoa" id="CJA38099.1">
    <property type="protein sequence ID" value="CJA38099.1"/>
    <property type="gene ID" value="WBGene00213946"/>
</dbReference>
<sequence length="78" mass="8812">MNDLLAHCQSNAPRKNIKSKLSRISTLMKECQPSARRPRPSTPHLPADSAFSQKKVVFDWRTIVRAAKVLQTVGTKRL</sequence>
<proteinExistence type="predicted"/>
<dbReference type="Proteomes" id="UP000005237">
    <property type="component" value="Unassembled WGS sequence"/>
</dbReference>
<accession>A0A8R1ELK6</accession>
<protein>
    <submittedName>
        <fullName evidence="1">Uncharacterized protein</fullName>
    </submittedName>
</protein>
<organism evidence="1 2">
    <name type="scientific">Caenorhabditis japonica</name>
    <dbReference type="NCBI Taxonomy" id="281687"/>
    <lineage>
        <taxon>Eukaryota</taxon>
        <taxon>Metazoa</taxon>
        <taxon>Ecdysozoa</taxon>
        <taxon>Nematoda</taxon>
        <taxon>Chromadorea</taxon>
        <taxon>Rhabditida</taxon>
        <taxon>Rhabditina</taxon>
        <taxon>Rhabditomorpha</taxon>
        <taxon>Rhabditoidea</taxon>
        <taxon>Rhabditidae</taxon>
        <taxon>Peloderinae</taxon>
        <taxon>Caenorhabditis</taxon>
    </lineage>
</organism>
<reference evidence="1" key="2">
    <citation type="submission" date="2022-06" db="UniProtKB">
        <authorList>
            <consortium name="EnsemblMetazoa"/>
        </authorList>
    </citation>
    <scope>IDENTIFICATION</scope>
    <source>
        <strain evidence="1">DF5081</strain>
    </source>
</reference>
<evidence type="ECO:0000313" key="1">
    <source>
        <dbReference type="EnsemblMetazoa" id="CJA38099.1"/>
    </source>
</evidence>
<dbReference type="AlphaFoldDB" id="A0A8R1ELK6"/>
<reference evidence="2" key="1">
    <citation type="submission" date="2010-08" db="EMBL/GenBank/DDBJ databases">
        <authorList>
            <consortium name="Caenorhabditis japonica Sequencing Consortium"/>
            <person name="Wilson R.K."/>
        </authorList>
    </citation>
    <scope>NUCLEOTIDE SEQUENCE [LARGE SCALE GENOMIC DNA]</scope>
    <source>
        <strain evidence="2">DF5081</strain>
    </source>
</reference>